<keyword evidence="3" id="KW-1185">Reference proteome</keyword>
<dbReference type="PANTHER" id="PTHR37809:SF1">
    <property type="entry name" value="RIBOSOMAL PROTEIN S12 METHYLTHIOTRANSFERASE ACCESSORY FACTOR YCAO"/>
    <property type="match status" value="1"/>
</dbReference>
<dbReference type="Pfam" id="PF02624">
    <property type="entry name" value="YcaO"/>
    <property type="match status" value="1"/>
</dbReference>
<dbReference type="RefSeq" id="WP_267541927.1">
    <property type="nucleotide sequence ID" value="NZ_JAPNKA010000001.1"/>
</dbReference>
<dbReference type="NCBIfam" id="TIGR03604">
    <property type="entry name" value="TOMM_cyclo_SagD"/>
    <property type="match status" value="1"/>
</dbReference>
<dbReference type="InterPro" id="IPR027624">
    <property type="entry name" value="TOMM_cyclo_SagD"/>
</dbReference>
<dbReference type="Gene3D" id="3.30.40.250">
    <property type="match status" value="1"/>
</dbReference>
<evidence type="ECO:0000313" key="2">
    <source>
        <dbReference type="EMBL" id="MCY1083396.1"/>
    </source>
</evidence>
<gene>
    <name evidence="2" type="ORF">OV287_54065</name>
</gene>
<protein>
    <submittedName>
        <fullName evidence="2">YcaO-like family protein</fullName>
    </submittedName>
</protein>
<reference evidence="2 3" key="1">
    <citation type="submission" date="2022-11" db="EMBL/GenBank/DDBJ databases">
        <title>Minimal conservation of predation-associated metabolite biosynthetic gene clusters underscores biosynthetic potential of Myxococcota including descriptions for ten novel species: Archangium lansinium sp. nov., Myxococcus landrumus sp. nov., Nannocystis bai.</title>
        <authorList>
            <person name="Ahearne A."/>
            <person name="Stevens C."/>
            <person name="Phillips K."/>
        </authorList>
    </citation>
    <scope>NUCLEOTIDE SEQUENCE [LARGE SCALE GENOMIC DNA]</scope>
    <source>
        <strain evidence="2 3">MIWBW</strain>
    </source>
</reference>
<organism evidence="2 3">
    <name type="scientific">Archangium lansingense</name>
    <dbReference type="NCBI Taxonomy" id="2995310"/>
    <lineage>
        <taxon>Bacteria</taxon>
        <taxon>Pseudomonadati</taxon>
        <taxon>Myxococcota</taxon>
        <taxon>Myxococcia</taxon>
        <taxon>Myxococcales</taxon>
        <taxon>Cystobacterineae</taxon>
        <taxon>Archangiaceae</taxon>
        <taxon>Archangium</taxon>
    </lineage>
</organism>
<feature type="domain" description="YcaO" evidence="1">
    <location>
        <begin position="62"/>
        <end position="443"/>
    </location>
</feature>
<evidence type="ECO:0000259" key="1">
    <source>
        <dbReference type="PROSITE" id="PS51664"/>
    </source>
</evidence>
<comment type="caution">
    <text evidence="2">The sequence shown here is derived from an EMBL/GenBank/DDBJ whole genome shotgun (WGS) entry which is preliminary data.</text>
</comment>
<accession>A0ABT4AP74</accession>
<dbReference type="Gene3D" id="3.30.160.660">
    <property type="match status" value="1"/>
</dbReference>
<proteinExistence type="predicted"/>
<name>A0ABT4AP74_9BACT</name>
<dbReference type="EMBL" id="JAPNKA010000001">
    <property type="protein sequence ID" value="MCY1083396.1"/>
    <property type="molecule type" value="Genomic_DNA"/>
</dbReference>
<dbReference type="PANTHER" id="PTHR37809">
    <property type="entry name" value="RIBOSOMAL PROTEIN S12 METHYLTHIOTRANSFERASE ACCESSORY FACTOR YCAO"/>
    <property type="match status" value="1"/>
</dbReference>
<dbReference type="PROSITE" id="PS51664">
    <property type="entry name" value="YCAO"/>
    <property type="match status" value="1"/>
</dbReference>
<dbReference type="Gene3D" id="3.30.1330.230">
    <property type="match status" value="1"/>
</dbReference>
<dbReference type="Proteomes" id="UP001207654">
    <property type="component" value="Unassembled WGS sequence"/>
</dbReference>
<evidence type="ECO:0000313" key="3">
    <source>
        <dbReference type="Proteomes" id="UP001207654"/>
    </source>
</evidence>
<dbReference type="InterPro" id="IPR003776">
    <property type="entry name" value="YcaO-like_dom"/>
</dbReference>
<sequence>MMPTLETFSTWAEQVLSPRLGLGRALVRVPRQAGEPRIHMFSVEPALLGPLENRPSRQACGGAGLTLEEARSSAVGELLEGYCAAFMDAASTVFGTYRELSRHHEVLEPGRFALFSDHQYAGPGFPFQRFTEDTPLSWVWGRSLVRRRPVLLPASRVYMPSLQRPGEADLGPIISTGLGAGSSLERAILSGLYECLERDAFTLFWMNDLPVRRIRLRGETPTGRIFRERFAVPGYEYRAYDLTLDLGVPTTYVVLTCQTWRGPLHVVGAASRLDGDQATLKALLEAVQGRPYVLWQLERHSGWKPAADFSNVTDFSLSCMLYSVVEELTPHLLEVDQRVTSELALEDLPRWEDTNPATALAELVHRLEVRGYELVVVDLTTPDIESLGLKVVRVVTPELQPLHGDHRWPFLGGKRLHEVPLQLGYRHERASEEQLTRYPHPFP</sequence>